<keyword evidence="2" id="KW-1185">Reference proteome</keyword>
<comment type="caution">
    <text evidence="1">The sequence shown here is derived from an EMBL/GenBank/DDBJ whole genome shotgun (WGS) entry which is preliminary data.</text>
</comment>
<proteinExistence type="predicted"/>
<accession>A0ACC2IPT9</accession>
<dbReference type="EMBL" id="JAPHNI010000062">
    <property type="protein sequence ID" value="KAJ8117211.1"/>
    <property type="molecule type" value="Genomic_DNA"/>
</dbReference>
<name>A0ACC2IPT9_9PLEO</name>
<protein>
    <submittedName>
        <fullName evidence="1">Uncharacterized protein</fullName>
    </submittedName>
</protein>
<dbReference type="Proteomes" id="UP001153331">
    <property type="component" value="Unassembled WGS sequence"/>
</dbReference>
<sequence>MTAADTSTEEWEDTTHTQPPLQNLDERRTRWAHLLRDQHFEPVILDILGDELLKYTNSCVIAPTERVKHTRECALILASAPKIFYAAVEGNLISRMIQDVELQAEYTDIQQRAHHQPSIYVHLLADHEGKAPTPMQYLKIRDAVQEYVSSGGSEQAHLIDNITSPPITLNASMKGHCKYLYTPHTDRSARRIATLERLCTGITSRCSQIAPHLQNTPLPYPPAEVGYALHAHKRLAQHRAHRSSNYIMNLVEDICTHLFRTKALTQHFVMHQFIIYLIFRPSQAAIAEIFCSGLLQCWVDGGGGFNAYPAGRSVASERKVCSEEWQQHEVWAREGSPLEERMEGMRGKAEVWTKALNWEGGDDDGRGAEEDDGGHVQLEDSMDVT</sequence>
<evidence type="ECO:0000313" key="2">
    <source>
        <dbReference type="Proteomes" id="UP001153331"/>
    </source>
</evidence>
<gene>
    <name evidence="1" type="ORF">OPT61_g1542</name>
</gene>
<evidence type="ECO:0000313" key="1">
    <source>
        <dbReference type="EMBL" id="KAJ8117211.1"/>
    </source>
</evidence>
<reference evidence="1" key="1">
    <citation type="submission" date="2022-11" db="EMBL/GenBank/DDBJ databases">
        <title>Genome Sequence of Boeremia exigua.</title>
        <authorList>
            <person name="Buettner E."/>
        </authorList>
    </citation>
    <scope>NUCLEOTIDE SEQUENCE</scope>
    <source>
        <strain evidence="1">CU02</strain>
    </source>
</reference>
<organism evidence="1 2">
    <name type="scientific">Boeremia exigua</name>
    <dbReference type="NCBI Taxonomy" id="749465"/>
    <lineage>
        <taxon>Eukaryota</taxon>
        <taxon>Fungi</taxon>
        <taxon>Dikarya</taxon>
        <taxon>Ascomycota</taxon>
        <taxon>Pezizomycotina</taxon>
        <taxon>Dothideomycetes</taxon>
        <taxon>Pleosporomycetidae</taxon>
        <taxon>Pleosporales</taxon>
        <taxon>Pleosporineae</taxon>
        <taxon>Didymellaceae</taxon>
        <taxon>Boeremia</taxon>
    </lineage>
</organism>